<evidence type="ECO:0000313" key="2">
    <source>
        <dbReference type="EMBL" id="MBU3854236.1"/>
    </source>
</evidence>
<reference evidence="2" key="1">
    <citation type="journal article" date="2021" name="PeerJ">
        <title>Extensive microbial diversity within the chicken gut microbiome revealed by metagenomics and culture.</title>
        <authorList>
            <person name="Gilroy R."/>
            <person name="Ravi A."/>
            <person name="Getino M."/>
            <person name="Pursley I."/>
            <person name="Horton D.L."/>
            <person name="Alikhan N.F."/>
            <person name="Baker D."/>
            <person name="Gharbi K."/>
            <person name="Hall N."/>
            <person name="Watson M."/>
            <person name="Adriaenssens E.M."/>
            <person name="Foster-Nyarko E."/>
            <person name="Jarju S."/>
            <person name="Secka A."/>
            <person name="Antonio M."/>
            <person name="Oren A."/>
            <person name="Chaudhuri R.R."/>
            <person name="La Ragione R."/>
            <person name="Hildebrand F."/>
            <person name="Pallen M.J."/>
        </authorList>
    </citation>
    <scope>NUCLEOTIDE SEQUENCE</scope>
    <source>
        <strain evidence="2">G3-2149</strain>
    </source>
</reference>
<dbReference type="EMBL" id="JAHLFU010000218">
    <property type="protein sequence ID" value="MBU3854236.1"/>
    <property type="molecule type" value="Genomic_DNA"/>
</dbReference>
<dbReference type="Pfam" id="PF13439">
    <property type="entry name" value="Glyco_transf_4"/>
    <property type="match status" value="1"/>
</dbReference>
<protein>
    <submittedName>
        <fullName evidence="2">Glycosyltransferase family 4 protein</fullName>
    </submittedName>
</protein>
<comment type="caution">
    <text evidence="2">The sequence shown here is derived from an EMBL/GenBank/DDBJ whole genome shotgun (WGS) entry which is preliminary data.</text>
</comment>
<organism evidence="2 3">
    <name type="scientific">Candidatus Paraprevotella stercoravium</name>
    <dbReference type="NCBI Taxonomy" id="2838725"/>
    <lineage>
        <taxon>Bacteria</taxon>
        <taxon>Pseudomonadati</taxon>
        <taxon>Bacteroidota</taxon>
        <taxon>Bacteroidia</taxon>
        <taxon>Bacteroidales</taxon>
        <taxon>Prevotellaceae</taxon>
        <taxon>Paraprevotella</taxon>
    </lineage>
</organism>
<gene>
    <name evidence="2" type="ORF">H9789_10575</name>
</gene>
<dbReference type="PANTHER" id="PTHR12526">
    <property type="entry name" value="GLYCOSYLTRANSFERASE"/>
    <property type="match status" value="1"/>
</dbReference>
<dbReference type="GO" id="GO:0016757">
    <property type="term" value="F:glycosyltransferase activity"/>
    <property type="evidence" value="ECO:0007669"/>
    <property type="project" value="UniProtKB-ARBA"/>
</dbReference>
<dbReference type="Gene3D" id="3.40.50.2000">
    <property type="entry name" value="Glycogen Phosphorylase B"/>
    <property type="match status" value="2"/>
</dbReference>
<name>A0A9E2L814_9BACT</name>
<dbReference type="SUPFAM" id="SSF53756">
    <property type="entry name" value="UDP-Glycosyltransferase/glycogen phosphorylase"/>
    <property type="match status" value="1"/>
</dbReference>
<dbReference type="PANTHER" id="PTHR12526:SF637">
    <property type="entry name" value="GLYCOSYLTRANSFERASE EPSF-RELATED"/>
    <property type="match status" value="1"/>
</dbReference>
<dbReference type="InterPro" id="IPR028098">
    <property type="entry name" value="Glyco_trans_4-like_N"/>
</dbReference>
<dbReference type="Proteomes" id="UP000823865">
    <property type="component" value="Unassembled WGS sequence"/>
</dbReference>
<dbReference type="CDD" id="cd03801">
    <property type="entry name" value="GT4_PimA-like"/>
    <property type="match status" value="1"/>
</dbReference>
<proteinExistence type="predicted"/>
<accession>A0A9E2L814</accession>
<sequence length="521" mass="60081">MRIAFLSSLDPGNIRNWSGTLYYIYHQLQKKHQVTWVAGDLMAYARKKQQGSGYSLYRILNGHSAFFGKILSHFFLRESYDLILCRDDFFLADLVTDIPVIYIGDTTYRLFRSYDPKPYHTWDRISDDLERRSIQKADRLIYSSEWAASSAVTHYGADPEKVTVLEFGANLSVPEPFPLGKTIRDGQCHLLFIGREWERKRGQFALEVYQALKKLTDCTVSLSLVGCTPPFEIEDDGVMVYPDLDKRKVQDCVFLDSLFRKSHFLIAPTCFECYGIVNCEAAAYGLPVMTSDVGGIPQIIHSGENGYLFSLSDTPDIYAQVIHGLLQNIAEYERMSGNALESYRTRLNWERWGKVMDGIMEQLVESSKHLILSTYVAYVPEKKEVKKRLSAQFNGRKEFNCIWMAVKDMKNIDLWNCLVKAVKDAMEKEEEVISFCLESHSFTVYYTYPMFLRNVLNAHQKHMDLLLGGKSRPVQFFVIFASLFEKILLYDFQEADSLETVLLELSQQTLVFYPDLSNEFV</sequence>
<dbReference type="AlphaFoldDB" id="A0A9E2L814"/>
<evidence type="ECO:0000313" key="3">
    <source>
        <dbReference type="Proteomes" id="UP000823865"/>
    </source>
</evidence>
<evidence type="ECO:0000259" key="1">
    <source>
        <dbReference type="Pfam" id="PF13439"/>
    </source>
</evidence>
<reference evidence="2" key="2">
    <citation type="submission" date="2021-04" db="EMBL/GenBank/DDBJ databases">
        <authorList>
            <person name="Gilroy R."/>
        </authorList>
    </citation>
    <scope>NUCLEOTIDE SEQUENCE</scope>
    <source>
        <strain evidence="2">G3-2149</strain>
    </source>
</reference>
<dbReference type="Pfam" id="PF13692">
    <property type="entry name" value="Glyco_trans_1_4"/>
    <property type="match status" value="1"/>
</dbReference>
<feature type="domain" description="Glycosyltransferase subfamily 4-like N-terminal" evidence="1">
    <location>
        <begin position="22"/>
        <end position="171"/>
    </location>
</feature>